<organism evidence="3 4">
    <name type="scientific">Salibacter halophilus</name>
    <dbReference type="NCBI Taxonomy" id="1803916"/>
    <lineage>
        <taxon>Bacteria</taxon>
        <taxon>Pseudomonadati</taxon>
        <taxon>Bacteroidota</taxon>
        <taxon>Flavobacteriia</taxon>
        <taxon>Flavobacteriales</taxon>
        <taxon>Salibacteraceae</taxon>
        <taxon>Salibacter</taxon>
    </lineage>
</organism>
<dbReference type="InterPro" id="IPR050266">
    <property type="entry name" value="AB_hydrolase_sf"/>
</dbReference>
<evidence type="ECO:0000313" key="3">
    <source>
        <dbReference type="EMBL" id="KAB1063689.1"/>
    </source>
</evidence>
<sequence length="265" mass="30271">MPFADFKKGKIHYSDDGNGRAVVLLHGFLESSKMWENYLPHFVGKTRRVVCIDLPGHGESDTFGYVHDMELMAGAIKAVLKELNLRRVVLVGHSMGGYAAMAFAEFFPDNVKGICLFCSTARNDSDLRKIAREEAIKLVKQDHKSFIRKSIPLLFRPENRKIFKPEINALKKEALKMSPRAIVAALKGMKNRKDREIILRFNPYPVHFIIGKEDSVLLWSDLIAQTKHSDNVTYSLFEESGHMGFLEDERACRDDLVKFFNSLHQ</sequence>
<comment type="caution">
    <text evidence="3">The sequence shown here is derived from an EMBL/GenBank/DDBJ whole genome shotgun (WGS) entry which is preliminary data.</text>
</comment>
<proteinExistence type="predicted"/>
<gene>
    <name evidence="3" type="ORF">F3059_08970</name>
</gene>
<evidence type="ECO:0000259" key="2">
    <source>
        <dbReference type="Pfam" id="PF00561"/>
    </source>
</evidence>
<dbReference type="GO" id="GO:0016787">
    <property type="term" value="F:hydrolase activity"/>
    <property type="evidence" value="ECO:0007669"/>
    <property type="project" value="UniProtKB-KW"/>
</dbReference>
<dbReference type="SUPFAM" id="SSF53474">
    <property type="entry name" value="alpha/beta-Hydrolases"/>
    <property type="match status" value="1"/>
</dbReference>
<dbReference type="InterPro" id="IPR029058">
    <property type="entry name" value="AB_hydrolase_fold"/>
</dbReference>
<accession>A0A6N6M394</accession>
<dbReference type="InterPro" id="IPR000073">
    <property type="entry name" value="AB_hydrolase_1"/>
</dbReference>
<dbReference type="PANTHER" id="PTHR43798:SF31">
    <property type="entry name" value="AB HYDROLASE SUPERFAMILY PROTEIN YCLE"/>
    <property type="match status" value="1"/>
</dbReference>
<dbReference type="GO" id="GO:0016020">
    <property type="term" value="C:membrane"/>
    <property type="evidence" value="ECO:0007669"/>
    <property type="project" value="TreeGrafter"/>
</dbReference>
<evidence type="ECO:0000256" key="1">
    <source>
        <dbReference type="ARBA" id="ARBA00022801"/>
    </source>
</evidence>
<protein>
    <submittedName>
        <fullName evidence="3">Alpha/beta hydrolase</fullName>
    </submittedName>
</protein>
<feature type="domain" description="AB hydrolase-1" evidence="2">
    <location>
        <begin position="21"/>
        <end position="248"/>
    </location>
</feature>
<dbReference type="Proteomes" id="UP000435357">
    <property type="component" value="Unassembled WGS sequence"/>
</dbReference>
<dbReference type="Gene3D" id="3.40.50.1820">
    <property type="entry name" value="alpha/beta hydrolase"/>
    <property type="match status" value="1"/>
</dbReference>
<dbReference type="InterPro" id="IPR000639">
    <property type="entry name" value="Epox_hydrolase-like"/>
</dbReference>
<dbReference type="PRINTS" id="PR00111">
    <property type="entry name" value="ABHYDROLASE"/>
</dbReference>
<name>A0A6N6M394_9FLAO</name>
<dbReference type="RefSeq" id="WP_151168390.1">
    <property type="nucleotide sequence ID" value="NZ_WACR01000007.1"/>
</dbReference>
<dbReference type="PANTHER" id="PTHR43798">
    <property type="entry name" value="MONOACYLGLYCEROL LIPASE"/>
    <property type="match status" value="1"/>
</dbReference>
<dbReference type="OrthoDB" id="252464at2"/>
<keyword evidence="4" id="KW-1185">Reference proteome</keyword>
<dbReference type="AlphaFoldDB" id="A0A6N6M394"/>
<reference evidence="3 4" key="1">
    <citation type="submission" date="2019-09" db="EMBL/GenBank/DDBJ databases">
        <title>Genomes of Cryomorphaceae.</title>
        <authorList>
            <person name="Bowman J.P."/>
        </authorList>
    </citation>
    <scope>NUCLEOTIDE SEQUENCE [LARGE SCALE GENOMIC DNA]</scope>
    <source>
        <strain evidence="3 4">KCTC 52047</strain>
    </source>
</reference>
<dbReference type="EMBL" id="WACR01000007">
    <property type="protein sequence ID" value="KAB1063689.1"/>
    <property type="molecule type" value="Genomic_DNA"/>
</dbReference>
<dbReference type="PRINTS" id="PR00412">
    <property type="entry name" value="EPOXHYDRLASE"/>
</dbReference>
<evidence type="ECO:0000313" key="4">
    <source>
        <dbReference type="Proteomes" id="UP000435357"/>
    </source>
</evidence>
<keyword evidence="1 3" id="KW-0378">Hydrolase</keyword>
<dbReference type="Pfam" id="PF00561">
    <property type="entry name" value="Abhydrolase_1"/>
    <property type="match status" value="1"/>
</dbReference>